<dbReference type="InterPro" id="IPR015947">
    <property type="entry name" value="PUA-like_sf"/>
</dbReference>
<dbReference type="Pfam" id="PF02190">
    <property type="entry name" value="LON_substr_bdg"/>
    <property type="match status" value="1"/>
</dbReference>
<comment type="caution">
    <text evidence="2">The sequence shown here is derived from an EMBL/GenBank/DDBJ whole genome shotgun (WGS) entry which is preliminary data.</text>
</comment>
<protein>
    <recommendedName>
        <fullName evidence="1">Lon N-terminal domain-containing protein</fullName>
    </recommendedName>
</protein>
<accession>A0ABQ7AIE7</accession>
<proteinExistence type="predicted"/>
<feature type="domain" description="Lon N-terminal" evidence="1">
    <location>
        <begin position="267"/>
        <end position="456"/>
    </location>
</feature>
<dbReference type="Gene3D" id="2.30.130.40">
    <property type="entry name" value="LON domain-like"/>
    <property type="match status" value="1"/>
</dbReference>
<name>A0ABQ7AIE7_BRACR</name>
<dbReference type="InterPro" id="IPR046336">
    <property type="entry name" value="Lon_prtase_N_sf"/>
</dbReference>
<dbReference type="SUPFAM" id="SSF88697">
    <property type="entry name" value="PUA domain-like"/>
    <property type="match status" value="2"/>
</dbReference>
<dbReference type="EMBL" id="QGKV02002055">
    <property type="protein sequence ID" value="KAF3497469.1"/>
    <property type="molecule type" value="Genomic_DNA"/>
</dbReference>
<dbReference type="SMART" id="SM00464">
    <property type="entry name" value="LON"/>
    <property type="match status" value="1"/>
</dbReference>
<dbReference type="PANTHER" id="PTHR23327:SF42">
    <property type="entry name" value="LON PEPTIDASE N-TERMINAL DOMAIN AND RING FINGER PROTEIN C14F5.10C"/>
    <property type="match status" value="1"/>
</dbReference>
<dbReference type="Proteomes" id="UP000266723">
    <property type="component" value="Unassembled WGS sequence"/>
</dbReference>
<dbReference type="InterPro" id="IPR011990">
    <property type="entry name" value="TPR-like_helical_dom_sf"/>
</dbReference>
<dbReference type="Gene3D" id="1.25.40.10">
    <property type="entry name" value="Tetratricopeptide repeat domain"/>
    <property type="match status" value="1"/>
</dbReference>
<organism evidence="2 3">
    <name type="scientific">Brassica cretica</name>
    <name type="common">Mustard</name>
    <dbReference type="NCBI Taxonomy" id="69181"/>
    <lineage>
        <taxon>Eukaryota</taxon>
        <taxon>Viridiplantae</taxon>
        <taxon>Streptophyta</taxon>
        <taxon>Embryophyta</taxon>
        <taxon>Tracheophyta</taxon>
        <taxon>Spermatophyta</taxon>
        <taxon>Magnoliopsida</taxon>
        <taxon>eudicotyledons</taxon>
        <taxon>Gunneridae</taxon>
        <taxon>Pentapetalae</taxon>
        <taxon>rosids</taxon>
        <taxon>malvids</taxon>
        <taxon>Brassicales</taxon>
        <taxon>Brassicaceae</taxon>
        <taxon>Brassiceae</taxon>
        <taxon>Brassica</taxon>
    </lineage>
</organism>
<dbReference type="SUPFAM" id="SSF48452">
    <property type="entry name" value="TPR-like"/>
    <property type="match status" value="1"/>
</dbReference>
<keyword evidence="3" id="KW-1185">Reference proteome</keyword>
<dbReference type="InterPro" id="IPR003111">
    <property type="entry name" value="Lon_prtase_N"/>
</dbReference>
<evidence type="ECO:0000313" key="3">
    <source>
        <dbReference type="Proteomes" id="UP000266723"/>
    </source>
</evidence>
<sequence>MGRGHRGCRQVHRPVGTLEAEVRQPVTNGAMVLIVQVSEADNSLPLDIHNQVFQLVEKGNQAFIESRFEEAISNYSKANSVKPLDPVVLTNRSAAYIRFGQYLKQRSASISEYRPLNGFDRSMLGELALKDADKVTNIQSSSVKSYITKACALMLLERYEAARDTILSGLQIDPFSDPLRSNLQELEKVMMPTSTSKTHGKAERSDDFDCTVCLKLLPIMPLSVHGSWRQMSIMPNCHFYDSKNICCQEYAERKSEQDTLVHLGNESMPLFVMDVIISCQKLSLHIFEPRYRLMVRRIMEGNHRMGMVALDSATGSPVDVACEVEITECDPLPDGRFVLELESHRRCRIVKAWDQDGYRVAEVEWVTDLPPQSDQEKADLESHRRCRIVKAWDQDGYRVAEVEWVTDLPPQSDQEKADLRELTTSLCDLLQLRELTTSAASFARAWLERAKEAARHGGKQTILFVVVPRDVNMGLPKPINNRLGF</sequence>
<gene>
    <name evidence="2" type="ORF">DY000_02056423</name>
</gene>
<evidence type="ECO:0000313" key="2">
    <source>
        <dbReference type="EMBL" id="KAF3497469.1"/>
    </source>
</evidence>
<dbReference type="PANTHER" id="PTHR23327">
    <property type="entry name" value="RING FINGER PROTEIN 127"/>
    <property type="match status" value="1"/>
</dbReference>
<reference evidence="2 3" key="1">
    <citation type="journal article" date="2020" name="BMC Genomics">
        <title>Intraspecific diversification of the crop wild relative Brassica cretica Lam. using demographic model selection.</title>
        <authorList>
            <person name="Kioukis A."/>
            <person name="Michalopoulou V.A."/>
            <person name="Briers L."/>
            <person name="Pirintsos S."/>
            <person name="Studholme D.J."/>
            <person name="Pavlidis P."/>
            <person name="Sarris P.F."/>
        </authorList>
    </citation>
    <scope>NUCLEOTIDE SEQUENCE [LARGE SCALE GENOMIC DNA]</scope>
    <source>
        <strain evidence="3">cv. PFS-1207/04</strain>
    </source>
</reference>
<evidence type="ECO:0000259" key="1">
    <source>
        <dbReference type="SMART" id="SM00464"/>
    </source>
</evidence>